<protein>
    <submittedName>
        <fullName evidence="2">Uncharacterized protein</fullName>
    </submittedName>
</protein>
<proteinExistence type="predicted"/>
<accession>A0A022WBM2</accession>
<sequence>MTVYHFNLEDMDDTQQVASAAEIQGTLEQYVHQRQRYYQRLSAFAIRFEEDNTGAEQDLPNFKSLVRALGIDSVEECVLLASDRTPGWTIMSKIREHLLDGLQKCLDPQFGRYLVIIHYSGHGANGPQQGLWFNANPQSKPFFTFNTLTEAVSIHSQQSDVSMDAVFIIDSCEVGSAGLTVRVDGTFELLAAVPEQKTAFGTSAGQNQKRTFTAKLANAAAIAQGKARSVDFAELLDSAYSLSSAKFPVHKLLSGSVSIRVKFPCRAHANLPQPPAPLPLSMKVPTKVLFSCHFLEDPASEATKKLRSWIELLDPDIGLQVTGVFQTESTVLILLAPYTVFCTIRTLPGITLIAGRASTPQTPATTTEESVLTSTPRQPDRQENKPPYKQSLHYTTIEKDLGHEH</sequence>
<dbReference type="HOGENOM" id="CLU_049899_0_0_1"/>
<feature type="compositionally biased region" description="Polar residues" evidence="1">
    <location>
        <begin position="358"/>
        <end position="377"/>
    </location>
</feature>
<feature type="region of interest" description="Disordered" evidence="1">
    <location>
        <begin position="358"/>
        <end position="405"/>
    </location>
</feature>
<organism evidence="2">
    <name type="scientific">Trichophyton rubrum CBS 288.86</name>
    <dbReference type="NCBI Taxonomy" id="1215330"/>
    <lineage>
        <taxon>Eukaryota</taxon>
        <taxon>Fungi</taxon>
        <taxon>Dikarya</taxon>
        <taxon>Ascomycota</taxon>
        <taxon>Pezizomycotina</taxon>
        <taxon>Eurotiomycetes</taxon>
        <taxon>Eurotiomycetidae</taxon>
        <taxon>Onygenales</taxon>
        <taxon>Arthrodermataceae</taxon>
        <taxon>Trichophyton</taxon>
    </lineage>
</organism>
<dbReference type="AlphaFoldDB" id="A0A022WBM2"/>
<evidence type="ECO:0000256" key="1">
    <source>
        <dbReference type="SAM" id="MobiDB-lite"/>
    </source>
</evidence>
<feature type="compositionally biased region" description="Basic and acidic residues" evidence="1">
    <location>
        <begin position="396"/>
        <end position="405"/>
    </location>
</feature>
<evidence type="ECO:0000313" key="2">
    <source>
        <dbReference type="EMBL" id="EZF55752.1"/>
    </source>
</evidence>
<name>A0A022WBM2_TRIRU</name>
<gene>
    <name evidence="2" type="ORF">H103_01729</name>
</gene>
<reference evidence="2" key="1">
    <citation type="submission" date="2014-02" db="EMBL/GenBank/DDBJ databases">
        <title>The Genome Sequence of Trichophyton rubrum (morphotype fischeri) CBS 288.86.</title>
        <authorList>
            <consortium name="The Broad Institute Genomics Platform"/>
            <person name="Cuomo C.A."/>
            <person name="White T.C."/>
            <person name="Graser Y."/>
            <person name="Martinez-Rossi N."/>
            <person name="Heitman J."/>
            <person name="Young S.K."/>
            <person name="Zeng Q."/>
            <person name="Gargeya S."/>
            <person name="Abouelleil A."/>
            <person name="Alvarado L."/>
            <person name="Chapman S.B."/>
            <person name="Gainer-Dewar J."/>
            <person name="Goldberg J."/>
            <person name="Griggs A."/>
            <person name="Gujja S."/>
            <person name="Hansen M."/>
            <person name="Howarth C."/>
            <person name="Imamovic A."/>
            <person name="Larimer J."/>
            <person name="Martinez D."/>
            <person name="Murphy C."/>
            <person name="Pearson M.D."/>
            <person name="Persinoti G."/>
            <person name="Poon T."/>
            <person name="Priest M."/>
            <person name="Roberts A.D."/>
            <person name="Saif S."/>
            <person name="Shea T.D."/>
            <person name="Sykes S.N."/>
            <person name="Wortman J."/>
            <person name="Nusbaum C."/>
            <person name="Birren B."/>
        </authorList>
    </citation>
    <scope>NUCLEOTIDE SEQUENCE [LARGE SCALE GENOMIC DNA]</scope>
    <source>
        <strain evidence="2">CBS 288.86</strain>
    </source>
</reference>
<dbReference type="OrthoDB" id="4173384at2759"/>
<dbReference type="EMBL" id="KK207737">
    <property type="protein sequence ID" value="EZF55752.1"/>
    <property type="molecule type" value="Genomic_DNA"/>
</dbReference>
<dbReference type="Proteomes" id="UP000023758">
    <property type="component" value="Unassembled WGS sequence"/>
</dbReference>